<sequence length="93" mass="10483">KTVAEEPEKVTSLNLKNEKEVEKDKTITATITTTKGKDLVPPTPLASTTAQDRDIYRLIDELKETNEEGNEMNPMKRKLQCKVSAHKSTRKAK</sequence>
<protein>
    <submittedName>
        <fullName evidence="2">Uncharacterized protein</fullName>
    </submittedName>
</protein>
<accession>A0A9D3V769</accession>
<evidence type="ECO:0000313" key="2">
    <source>
        <dbReference type="EMBL" id="KAH1073300.1"/>
    </source>
</evidence>
<gene>
    <name evidence="2" type="ORF">J1N35_025628</name>
</gene>
<dbReference type="AlphaFoldDB" id="A0A9D3V769"/>
<proteinExistence type="predicted"/>
<dbReference type="Proteomes" id="UP000828251">
    <property type="component" value="Unassembled WGS sequence"/>
</dbReference>
<comment type="caution">
    <text evidence="2">The sequence shown here is derived from an EMBL/GenBank/DDBJ whole genome shotgun (WGS) entry which is preliminary data.</text>
</comment>
<feature type="non-terminal residue" evidence="2">
    <location>
        <position position="1"/>
    </location>
</feature>
<feature type="compositionally biased region" description="Basic residues" evidence="1">
    <location>
        <begin position="75"/>
        <end position="93"/>
    </location>
</feature>
<dbReference type="EMBL" id="JAIQCV010000008">
    <property type="protein sequence ID" value="KAH1073300.1"/>
    <property type="molecule type" value="Genomic_DNA"/>
</dbReference>
<keyword evidence="3" id="KW-1185">Reference proteome</keyword>
<reference evidence="2 3" key="1">
    <citation type="journal article" date="2021" name="Plant Biotechnol. J.">
        <title>Multi-omics assisted identification of the key and species-specific regulatory components of drought-tolerant mechanisms in Gossypium stocksii.</title>
        <authorList>
            <person name="Yu D."/>
            <person name="Ke L."/>
            <person name="Zhang D."/>
            <person name="Wu Y."/>
            <person name="Sun Y."/>
            <person name="Mei J."/>
            <person name="Sun J."/>
            <person name="Sun Y."/>
        </authorList>
    </citation>
    <scope>NUCLEOTIDE SEQUENCE [LARGE SCALE GENOMIC DNA]</scope>
    <source>
        <strain evidence="3">cv. E1</strain>
        <tissue evidence="2">Leaf</tissue>
    </source>
</reference>
<name>A0A9D3V769_9ROSI</name>
<feature type="region of interest" description="Disordered" evidence="1">
    <location>
        <begin position="65"/>
        <end position="93"/>
    </location>
</feature>
<evidence type="ECO:0000313" key="3">
    <source>
        <dbReference type="Proteomes" id="UP000828251"/>
    </source>
</evidence>
<evidence type="ECO:0000256" key="1">
    <source>
        <dbReference type="SAM" id="MobiDB-lite"/>
    </source>
</evidence>
<organism evidence="2 3">
    <name type="scientific">Gossypium stocksii</name>
    <dbReference type="NCBI Taxonomy" id="47602"/>
    <lineage>
        <taxon>Eukaryota</taxon>
        <taxon>Viridiplantae</taxon>
        <taxon>Streptophyta</taxon>
        <taxon>Embryophyta</taxon>
        <taxon>Tracheophyta</taxon>
        <taxon>Spermatophyta</taxon>
        <taxon>Magnoliopsida</taxon>
        <taxon>eudicotyledons</taxon>
        <taxon>Gunneridae</taxon>
        <taxon>Pentapetalae</taxon>
        <taxon>rosids</taxon>
        <taxon>malvids</taxon>
        <taxon>Malvales</taxon>
        <taxon>Malvaceae</taxon>
        <taxon>Malvoideae</taxon>
        <taxon>Gossypium</taxon>
    </lineage>
</organism>